<dbReference type="Proteomes" id="UP000247099">
    <property type="component" value="Unassembled WGS sequence"/>
</dbReference>
<reference evidence="3 4" key="1">
    <citation type="submission" date="2018-05" db="EMBL/GenBank/DDBJ databases">
        <title>Coraliomargarita sinensis sp. nov., isolated from a marine solar saltern.</title>
        <authorList>
            <person name="Zhou L.Y."/>
        </authorList>
    </citation>
    <scope>NUCLEOTIDE SEQUENCE [LARGE SCALE GENOMIC DNA]</scope>
    <source>
        <strain evidence="3 4">WN38</strain>
    </source>
</reference>
<feature type="signal peptide" evidence="2">
    <location>
        <begin position="1"/>
        <end position="23"/>
    </location>
</feature>
<feature type="region of interest" description="Disordered" evidence="1">
    <location>
        <begin position="587"/>
        <end position="606"/>
    </location>
</feature>
<dbReference type="Pfam" id="PF19805">
    <property type="entry name" value="DUF6288"/>
    <property type="match status" value="2"/>
</dbReference>
<organism evidence="3 4">
    <name type="scientific">Coraliomargarita sinensis</name>
    <dbReference type="NCBI Taxonomy" id="2174842"/>
    <lineage>
        <taxon>Bacteria</taxon>
        <taxon>Pseudomonadati</taxon>
        <taxon>Verrucomicrobiota</taxon>
        <taxon>Opitutia</taxon>
        <taxon>Puniceicoccales</taxon>
        <taxon>Coraliomargaritaceae</taxon>
        <taxon>Coraliomargarita</taxon>
    </lineage>
</organism>
<keyword evidence="2" id="KW-0732">Signal</keyword>
<evidence type="ECO:0000313" key="3">
    <source>
        <dbReference type="EMBL" id="PXA05096.1"/>
    </source>
</evidence>
<dbReference type="InterPro" id="IPR046255">
    <property type="entry name" value="DUF6288"/>
</dbReference>
<dbReference type="AlphaFoldDB" id="A0A317ZHQ6"/>
<feature type="compositionally biased region" description="Low complexity" evidence="1">
    <location>
        <begin position="590"/>
        <end position="603"/>
    </location>
</feature>
<evidence type="ECO:0000256" key="2">
    <source>
        <dbReference type="SAM" id="SignalP"/>
    </source>
</evidence>
<protein>
    <recommendedName>
        <fullName evidence="5">PDZ domain-containing protein</fullName>
    </recommendedName>
</protein>
<sequence length="735" mass="82340">MKSPIRFLVLTCIGAILSLPLSAVNVKSDGWPWNLKYNGWHDREIVEELGKGWFLNVGPTGIRAEITEKHSKYFTVRYVFKNSPAHGKVEIGDLIVGANGTKMNVSHKFGRGAKGESGWDGPMAEMAPLIEDSQANGGQLELIIWKGGKQTDEAVVPITIQPRPRFSETYPFDCSRSDQLMTDLLDFLVEDYERAGKFERQIHTHSTAVLALMASPDEKYMRLVDDIMKGYYQKRYDPLDGAGFKSWTQGYDGIVMGEYYLKTGDRRLLPAIESLTQCYIEAQEVKSGGYSHRPNPFIMRRRASGGPKGYGAMALPGALAMTAMSLFKEAGLDEYGEPAYSNLHQAFLRSVGDNGSIGYGFESLDHAVIILNDSRTAKNSSPGGIGYPVESGMKDIGDYEIQWPTKKDPRWRPTDWVAGESETNLVYDYGGRKRLVIRNQIIEEPKRPYRHDDSKEMHHLSRPGAGALAHRIGNQENESWRYLSDLMATGCAKNAEHVFRGHASTLMHVSWGSLGAALASEEDFREYMDALKWWFIMTETHDGGFVVIPGRDYASTDHAYGTRIFPTATAVLMLSVKDRQLQITGAYENSTGQKTTQKSSTSQRPARSLIEARREFVDHGLMNALERLNSKKMLQPLLIDFSKARKKVWLKEIKDQKLIFSSAKGEHEAAFEYTDLNNQDKVNLSRMAAQITPDNGGINVLAGIFLEIEGETELADAYYERADEKSKALLKAVFE</sequence>
<feature type="chain" id="PRO_5016351510" description="PDZ domain-containing protein" evidence="2">
    <location>
        <begin position="24"/>
        <end position="735"/>
    </location>
</feature>
<evidence type="ECO:0000256" key="1">
    <source>
        <dbReference type="SAM" id="MobiDB-lite"/>
    </source>
</evidence>
<dbReference type="RefSeq" id="WP_146209227.1">
    <property type="nucleotide sequence ID" value="NZ_QHJQ01000002.1"/>
</dbReference>
<accession>A0A317ZHQ6</accession>
<name>A0A317ZHQ6_9BACT</name>
<gene>
    <name evidence="3" type="ORF">DDZ13_03795</name>
</gene>
<proteinExistence type="predicted"/>
<evidence type="ECO:0008006" key="5">
    <source>
        <dbReference type="Google" id="ProtNLM"/>
    </source>
</evidence>
<dbReference type="EMBL" id="QHJQ01000002">
    <property type="protein sequence ID" value="PXA05096.1"/>
    <property type="molecule type" value="Genomic_DNA"/>
</dbReference>
<keyword evidence="4" id="KW-1185">Reference proteome</keyword>
<dbReference type="InParanoid" id="A0A317ZHQ6"/>
<comment type="caution">
    <text evidence="3">The sequence shown here is derived from an EMBL/GenBank/DDBJ whole genome shotgun (WGS) entry which is preliminary data.</text>
</comment>
<evidence type="ECO:0000313" key="4">
    <source>
        <dbReference type="Proteomes" id="UP000247099"/>
    </source>
</evidence>
<dbReference type="OrthoDB" id="248184at2"/>